<dbReference type="GO" id="GO:0005634">
    <property type="term" value="C:nucleus"/>
    <property type="evidence" value="ECO:0007669"/>
    <property type="project" value="InterPro"/>
</dbReference>
<dbReference type="AlphaFoldDB" id="A0A5C3M8H7"/>
<dbReference type="Proteomes" id="UP000308652">
    <property type="component" value="Unassembled WGS sequence"/>
</dbReference>
<evidence type="ECO:0000313" key="2">
    <source>
        <dbReference type="EMBL" id="TFK41560.1"/>
    </source>
</evidence>
<dbReference type="InterPro" id="IPR031121">
    <property type="entry name" value="RIK/BLOM7"/>
</dbReference>
<evidence type="ECO:0000259" key="1">
    <source>
        <dbReference type="Pfam" id="PF23469"/>
    </source>
</evidence>
<dbReference type="GO" id="GO:0003723">
    <property type="term" value="F:RNA binding"/>
    <property type="evidence" value="ECO:0007669"/>
    <property type="project" value="InterPro"/>
</dbReference>
<dbReference type="InterPro" id="IPR036612">
    <property type="entry name" value="KH_dom_type_1_sf"/>
</dbReference>
<dbReference type="InterPro" id="IPR056149">
    <property type="entry name" value="PRP5/DDX46/KHDC4_KH"/>
</dbReference>
<protein>
    <recommendedName>
        <fullName evidence="1">ATP-dependent RNA helicase PRP5/DDX46/KHDC4 KH domain-containing protein</fullName>
    </recommendedName>
</protein>
<dbReference type="PANTHER" id="PTHR15744">
    <property type="entry name" value="BLOM7"/>
    <property type="match status" value="1"/>
</dbReference>
<keyword evidence="3" id="KW-1185">Reference proteome</keyword>
<reference evidence="2 3" key="1">
    <citation type="journal article" date="2019" name="Nat. Ecol. Evol.">
        <title>Megaphylogeny resolves global patterns of mushroom evolution.</title>
        <authorList>
            <person name="Varga T."/>
            <person name="Krizsan K."/>
            <person name="Foldi C."/>
            <person name="Dima B."/>
            <person name="Sanchez-Garcia M."/>
            <person name="Sanchez-Ramirez S."/>
            <person name="Szollosi G.J."/>
            <person name="Szarkandi J.G."/>
            <person name="Papp V."/>
            <person name="Albert L."/>
            <person name="Andreopoulos W."/>
            <person name="Angelini C."/>
            <person name="Antonin V."/>
            <person name="Barry K.W."/>
            <person name="Bougher N.L."/>
            <person name="Buchanan P."/>
            <person name="Buyck B."/>
            <person name="Bense V."/>
            <person name="Catcheside P."/>
            <person name="Chovatia M."/>
            <person name="Cooper J."/>
            <person name="Damon W."/>
            <person name="Desjardin D."/>
            <person name="Finy P."/>
            <person name="Geml J."/>
            <person name="Haridas S."/>
            <person name="Hughes K."/>
            <person name="Justo A."/>
            <person name="Karasinski D."/>
            <person name="Kautmanova I."/>
            <person name="Kiss B."/>
            <person name="Kocsube S."/>
            <person name="Kotiranta H."/>
            <person name="LaButti K.M."/>
            <person name="Lechner B.E."/>
            <person name="Liimatainen K."/>
            <person name="Lipzen A."/>
            <person name="Lukacs Z."/>
            <person name="Mihaltcheva S."/>
            <person name="Morgado L.N."/>
            <person name="Niskanen T."/>
            <person name="Noordeloos M.E."/>
            <person name="Ohm R.A."/>
            <person name="Ortiz-Santana B."/>
            <person name="Ovrebo C."/>
            <person name="Racz N."/>
            <person name="Riley R."/>
            <person name="Savchenko A."/>
            <person name="Shiryaev A."/>
            <person name="Soop K."/>
            <person name="Spirin V."/>
            <person name="Szebenyi C."/>
            <person name="Tomsovsky M."/>
            <person name="Tulloss R.E."/>
            <person name="Uehling J."/>
            <person name="Grigoriev I.V."/>
            <person name="Vagvolgyi C."/>
            <person name="Papp T."/>
            <person name="Martin F.M."/>
            <person name="Miettinen O."/>
            <person name="Hibbett D.S."/>
            <person name="Nagy L.G."/>
        </authorList>
    </citation>
    <scope>NUCLEOTIDE SEQUENCE [LARGE SCALE GENOMIC DNA]</scope>
    <source>
        <strain evidence="2 3">CBS 166.37</strain>
    </source>
</reference>
<proteinExistence type="predicted"/>
<organism evidence="2 3">
    <name type="scientific">Crucibulum laeve</name>
    <dbReference type="NCBI Taxonomy" id="68775"/>
    <lineage>
        <taxon>Eukaryota</taxon>
        <taxon>Fungi</taxon>
        <taxon>Dikarya</taxon>
        <taxon>Basidiomycota</taxon>
        <taxon>Agaricomycotina</taxon>
        <taxon>Agaricomycetes</taxon>
        <taxon>Agaricomycetidae</taxon>
        <taxon>Agaricales</taxon>
        <taxon>Agaricineae</taxon>
        <taxon>Nidulariaceae</taxon>
        <taxon>Crucibulum</taxon>
    </lineage>
</organism>
<dbReference type="EMBL" id="ML213594">
    <property type="protein sequence ID" value="TFK41560.1"/>
    <property type="molecule type" value="Genomic_DNA"/>
</dbReference>
<accession>A0A5C3M8H7</accession>
<gene>
    <name evidence="2" type="ORF">BDQ12DRAFT_599283</name>
</gene>
<dbReference type="Pfam" id="PF23469">
    <property type="entry name" value="KH_12"/>
    <property type="match status" value="1"/>
</dbReference>
<feature type="domain" description="ATP-dependent RNA helicase PRP5/DDX46/KHDC4 KH" evidence="1">
    <location>
        <begin position="10"/>
        <end position="85"/>
    </location>
</feature>
<dbReference type="PANTHER" id="PTHR15744:SF0">
    <property type="entry name" value="KH HOMOLOGY DOMAIN-CONTAINING PROTEIN 4"/>
    <property type="match status" value="1"/>
</dbReference>
<dbReference type="OrthoDB" id="397265at2759"/>
<dbReference type="Gene3D" id="3.30.1370.10">
    <property type="entry name" value="K Homology domain, type 1"/>
    <property type="match status" value="1"/>
</dbReference>
<name>A0A5C3M8H7_9AGAR</name>
<dbReference type="SUPFAM" id="SSF54791">
    <property type="entry name" value="Eukaryotic type KH-domain (KH-domain type I)"/>
    <property type="match status" value="1"/>
</dbReference>
<evidence type="ECO:0000313" key="3">
    <source>
        <dbReference type="Proteomes" id="UP000308652"/>
    </source>
</evidence>
<sequence length="218" mass="24914">MDMHDNDFKHDIDINDVKNRYLLTKGLTQYLIYEETGASVYTKGVWYPDRTKANEKDPPLYIHISAHTKGVLQKAIDRISELIATDMGSLVDKVDKPGDSSTTSFRHTEYVSLSTESAGPVPTCSSDDYLDIFYNPIYSTEFLSRYVQNRVIHPNHECLREGNKDYKIDELLFAMLQNAPHQDGKRYVAVNLHIADKKGLDAVIDCAKVWMNYLFLPS</sequence>